<feature type="compositionally biased region" description="Basic and acidic residues" evidence="8">
    <location>
        <begin position="14"/>
        <end position="24"/>
    </location>
</feature>
<gene>
    <name evidence="11" type="primary">LOC115225842</name>
</gene>
<feature type="transmembrane region" description="Helical" evidence="9">
    <location>
        <begin position="354"/>
        <end position="375"/>
    </location>
</feature>
<dbReference type="InterPro" id="IPR018732">
    <property type="entry name" value="Dpy-19/Dpy-19-like"/>
</dbReference>
<proteinExistence type="inferred from homology"/>
<dbReference type="PANTHER" id="PTHR31488:SF1">
    <property type="entry name" value="C-MANNOSYLTRANSFERASE DPY19L1"/>
    <property type="match status" value="1"/>
</dbReference>
<sequence>MAAKKRKGFAASDQNHKSSRLESKKVRKSSTANDLVYYIAVFTIAITAGVLHRNHVSKMFENDKHFSHLSTLERELSFRTEMGLYYSYYKTMVDSPTLKDGLMDIMMDNVTEYPQVINTLKRFNLYPEILLAVGYRSYEAVNAFFQRETKQCWRVNRGEGLSPVDSCEGLGEPSYFYVESVFALHGIMMFVFFLFGVYFSDSIFGGILAVTAFFCNHGECTRVHWTPPLRESFAFPFFIMEMFIVTHVLRTNRPMWRHSLIVAIAATLFMIPWQFAQFALMTQTMSVFATYMLNFIGSRKLKVIVFGQLLGWLISWTLLFMNEMLLTSFYFSCLITVLVIMFLEPLLVKLRLRILIMFTQGCLLLMGTVGFKIMIGKVLKIADDAHIGDLLLTKFTNFKNFHTMLYTCAVEFDFMEAETPIRVLKTLLAPGVLVSVLAIIILVVYQEWLSWKRKKSAKGKSDDSLREDKSKPYAELVYHIFQLLAFTAMAVLIMRLKLFWTPHLCLMTSLLAYRQLFGWVGNKERHFALLALYLAGTMYQGYKNISHQLSIVGEFSNVPLEQLVEWIVYNTDKNAVFAGAMPTMATVKLCTKRPIVNHPHYEDVGLRERTMKVYSMYSRKPVKDVKKNLVDLHVDYAILEGSWCRKRPREGCAMPEIWDLSDKVNQNKKPVCLTLNENAEPYFKTVYRNEVYTVLKVQ</sequence>
<keyword evidence="6 9" id="KW-1133">Transmembrane helix</keyword>
<feature type="transmembrane region" description="Helical" evidence="9">
    <location>
        <begin position="35"/>
        <end position="52"/>
    </location>
</feature>
<evidence type="ECO:0000313" key="11">
    <source>
        <dbReference type="RefSeq" id="XP_029652688.1"/>
    </source>
</evidence>
<reference evidence="11" key="1">
    <citation type="submission" date="2025-08" db="UniProtKB">
        <authorList>
            <consortium name="RefSeq"/>
        </authorList>
    </citation>
    <scope>IDENTIFICATION</scope>
</reference>
<evidence type="ECO:0000256" key="3">
    <source>
        <dbReference type="ARBA" id="ARBA00022676"/>
    </source>
</evidence>
<evidence type="ECO:0000256" key="5">
    <source>
        <dbReference type="ARBA" id="ARBA00022692"/>
    </source>
</evidence>
<keyword evidence="7 9" id="KW-0472">Membrane</keyword>
<feature type="transmembrane region" description="Helical" evidence="9">
    <location>
        <begin position="427"/>
        <end position="445"/>
    </location>
</feature>
<evidence type="ECO:0000256" key="7">
    <source>
        <dbReference type="ARBA" id="ARBA00023136"/>
    </source>
</evidence>
<keyword evidence="4" id="KW-0808">Transferase</keyword>
<evidence type="ECO:0000256" key="4">
    <source>
        <dbReference type="ARBA" id="ARBA00022679"/>
    </source>
</evidence>
<feature type="transmembrane region" description="Helical" evidence="9">
    <location>
        <begin position="233"/>
        <end position="249"/>
    </location>
</feature>
<dbReference type="GO" id="GO:0000030">
    <property type="term" value="F:mannosyltransferase activity"/>
    <property type="evidence" value="ECO:0007669"/>
    <property type="project" value="InterPro"/>
</dbReference>
<feature type="transmembrane region" description="Helical" evidence="9">
    <location>
        <begin position="190"/>
        <end position="213"/>
    </location>
</feature>
<evidence type="ECO:0000256" key="8">
    <source>
        <dbReference type="SAM" id="MobiDB-lite"/>
    </source>
</evidence>
<comment type="similarity">
    <text evidence="2">Belongs to the dpy-19 family.</text>
</comment>
<dbReference type="PANTHER" id="PTHR31488">
    <property type="entry name" value="DPY-19-LIKE 1, LIKE (H. SAPIENS)"/>
    <property type="match status" value="1"/>
</dbReference>
<dbReference type="CDD" id="cd20177">
    <property type="entry name" value="Dpy19"/>
    <property type="match status" value="1"/>
</dbReference>
<protein>
    <submittedName>
        <fullName evidence="11">Probable C-mannosyltransferase DPY19L1</fullName>
    </submittedName>
</protein>
<keyword evidence="5 9" id="KW-0812">Transmembrane</keyword>
<feature type="transmembrane region" description="Helical" evidence="9">
    <location>
        <begin position="256"/>
        <end position="273"/>
    </location>
</feature>
<evidence type="ECO:0000256" key="2">
    <source>
        <dbReference type="ARBA" id="ARBA00008744"/>
    </source>
</evidence>
<keyword evidence="3" id="KW-0328">Glycosyltransferase</keyword>
<feature type="transmembrane region" description="Helical" evidence="9">
    <location>
        <begin position="476"/>
        <end position="494"/>
    </location>
</feature>
<feature type="transmembrane region" description="Helical" evidence="9">
    <location>
        <begin position="303"/>
        <end position="321"/>
    </location>
</feature>
<dbReference type="GO" id="GO:0005637">
    <property type="term" value="C:nuclear inner membrane"/>
    <property type="evidence" value="ECO:0007669"/>
    <property type="project" value="TreeGrafter"/>
</dbReference>
<feature type="region of interest" description="Disordered" evidence="8">
    <location>
        <begin position="1"/>
        <end position="25"/>
    </location>
</feature>
<dbReference type="InterPro" id="IPR047462">
    <property type="entry name" value="Dpy19"/>
</dbReference>
<accession>A0A6P7TM62</accession>
<name>A0A6P7TM62_9MOLL</name>
<dbReference type="KEGG" id="osn:115225842"/>
<dbReference type="Pfam" id="PF10034">
    <property type="entry name" value="Dpy19"/>
    <property type="match status" value="1"/>
</dbReference>
<evidence type="ECO:0000256" key="1">
    <source>
        <dbReference type="ARBA" id="ARBA00004141"/>
    </source>
</evidence>
<comment type="subcellular location">
    <subcellularLocation>
        <location evidence="1">Membrane</location>
        <topology evidence="1">Multi-pass membrane protein</topology>
    </subcellularLocation>
</comment>
<evidence type="ECO:0000256" key="6">
    <source>
        <dbReference type="ARBA" id="ARBA00022989"/>
    </source>
</evidence>
<organism evidence="10 11">
    <name type="scientific">Octopus sinensis</name>
    <name type="common">East Asian common octopus</name>
    <dbReference type="NCBI Taxonomy" id="2607531"/>
    <lineage>
        <taxon>Eukaryota</taxon>
        <taxon>Metazoa</taxon>
        <taxon>Spiralia</taxon>
        <taxon>Lophotrochozoa</taxon>
        <taxon>Mollusca</taxon>
        <taxon>Cephalopoda</taxon>
        <taxon>Coleoidea</taxon>
        <taxon>Octopodiformes</taxon>
        <taxon>Octopoda</taxon>
        <taxon>Incirrata</taxon>
        <taxon>Octopodidae</taxon>
        <taxon>Octopus</taxon>
    </lineage>
</organism>
<feature type="transmembrane region" description="Helical" evidence="9">
    <location>
        <begin position="327"/>
        <end position="347"/>
    </location>
</feature>
<dbReference type="AlphaFoldDB" id="A0A6P7TM62"/>
<evidence type="ECO:0000313" key="10">
    <source>
        <dbReference type="Proteomes" id="UP000515154"/>
    </source>
</evidence>
<evidence type="ECO:0000256" key="9">
    <source>
        <dbReference type="SAM" id="Phobius"/>
    </source>
</evidence>
<keyword evidence="10" id="KW-1185">Reference proteome</keyword>
<dbReference type="Proteomes" id="UP000515154">
    <property type="component" value="Linkage group LG28"/>
</dbReference>
<dbReference type="RefSeq" id="XP_029652688.1">
    <property type="nucleotide sequence ID" value="XM_029796828.2"/>
</dbReference>